<dbReference type="PANTHER" id="PTHR37534">
    <property type="entry name" value="TRANSCRIPTIONAL ACTIVATOR PROTEIN UGA3"/>
    <property type="match status" value="1"/>
</dbReference>
<name>A0A9N9ZCA8_9HYPO</name>
<evidence type="ECO:0000313" key="4">
    <source>
        <dbReference type="Proteomes" id="UP000775872"/>
    </source>
</evidence>
<dbReference type="OrthoDB" id="3597252at2759"/>
<dbReference type="GO" id="GO:0005634">
    <property type="term" value="C:nucleus"/>
    <property type="evidence" value="ECO:0007669"/>
    <property type="project" value="UniProtKB-SubCell"/>
</dbReference>
<gene>
    <name evidence="3" type="ORF">CSOL1703_00004743</name>
</gene>
<comment type="caution">
    <text evidence="3">The sequence shown here is derived from an EMBL/GenBank/DDBJ whole genome shotgun (WGS) entry which is preliminary data.</text>
</comment>
<dbReference type="EMBL" id="CABFOC020000045">
    <property type="protein sequence ID" value="CAH0052876.1"/>
    <property type="molecule type" value="Genomic_DNA"/>
</dbReference>
<reference evidence="3 4" key="2">
    <citation type="submission" date="2021-10" db="EMBL/GenBank/DDBJ databases">
        <authorList>
            <person name="Piombo E."/>
        </authorList>
    </citation>
    <scope>NUCLEOTIDE SEQUENCE [LARGE SCALE GENOMIC DNA]</scope>
</reference>
<proteinExistence type="predicted"/>
<dbReference type="Pfam" id="PF11951">
    <property type="entry name" value="Fungal_trans_2"/>
    <property type="match status" value="1"/>
</dbReference>
<evidence type="ECO:0000313" key="3">
    <source>
        <dbReference type="EMBL" id="CAH0052876.1"/>
    </source>
</evidence>
<dbReference type="AlphaFoldDB" id="A0A9N9ZCA8"/>
<keyword evidence="2" id="KW-0539">Nucleus</keyword>
<dbReference type="GO" id="GO:0000976">
    <property type="term" value="F:transcription cis-regulatory region binding"/>
    <property type="evidence" value="ECO:0007669"/>
    <property type="project" value="TreeGrafter"/>
</dbReference>
<dbReference type="InterPro" id="IPR021858">
    <property type="entry name" value="Fun_TF"/>
</dbReference>
<comment type="subcellular location">
    <subcellularLocation>
        <location evidence="1">Nucleus</location>
    </subcellularLocation>
</comment>
<accession>A0A9N9ZCA8</accession>
<dbReference type="GO" id="GO:0045944">
    <property type="term" value="P:positive regulation of transcription by RNA polymerase II"/>
    <property type="evidence" value="ECO:0007669"/>
    <property type="project" value="TreeGrafter"/>
</dbReference>
<dbReference type="Proteomes" id="UP000775872">
    <property type="component" value="Unassembled WGS sequence"/>
</dbReference>
<reference evidence="4" key="1">
    <citation type="submission" date="2019-06" db="EMBL/GenBank/DDBJ databases">
        <authorList>
            <person name="Broberg M."/>
        </authorList>
    </citation>
    <scope>NUCLEOTIDE SEQUENCE [LARGE SCALE GENOMIC DNA]</scope>
</reference>
<organism evidence="3 4">
    <name type="scientific">Clonostachys solani</name>
    <dbReference type="NCBI Taxonomy" id="160281"/>
    <lineage>
        <taxon>Eukaryota</taxon>
        <taxon>Fungi</taxon>
        <taxon>Dikarya</taxon>
        <taxon>Ascomycota</taxon>
        <taxon>Pezizomycotina</taxon>
        <taxon>Sordariomycetes</taxon>
        <taxon>Hypocreomycetidae</taxon>
        <taxon>Hypocreales</taxon>
        <taxon>Bionectriaceae</taxon>
        <taxon>Clonostachys</taxon>
    </lineage>
</organism>
<sequence length="627" mass="70741">MVTIPNTGAIPINSHLPPKEQVITAPTTGALVLIRSPFYDCLDTFGTFPTQYIARPPEGFVNGYIKFAWGKDPQPGMITAEILPNGETVPMDLSPPIDSSNTPPMPAIPPYAALTPLVTDVGVKLETSPSPTNIADFTPSGMDYSGFSTPSLDSQGSSPISSNSIITYQNYQNCQNNPQMLPPQFGYQAKVDNRMDRRFWQFYIKNWCPGRSVLKKTNLWLTDFASMHEREGVRAAMQSLAGVYIFDYVPSPKISRRVNDLFRIAENRMTELLNDPEAAGDERKAQELITITTLLSMQDIVLTERRALKPDHPRWLLGFLEAENALQRIDPGTRFWNPDNIQMDSLRIAQSIMVGRAVILAQPLTPLISPQQLDPQKEASRFGWLLYGTEKEMYEIHGGCGFSKKLLHVVSQITYCAARLQQEPESPITPMTIQFLLDELQDMRQWSSESRSWDMAKKGDQTIVWVQQQPDGFTINTSADMTEVTAETWRIAVIVYLQCRGLRLPRYHPEVIANLDSLARCIRVMPTSGSNFTAQAPLFPVFLLGLLATVPMHKEVSRKWFSSVVRTPVRSSVPPLFEVLQRIWTWIDSDLPLDNKITPESVSERNHWWETLVSLVHDKEPETLCLT</sequence>
<evidence type="ECO:0000256" key="2">
    <source>
        <dbReference type="ARBA" id="ARBA00023242"/>
    </source>
</evidence>
<keyword evidence="4" id="KW-1185">Reference proteome</keyword>
<evidence type="ECO:0000256" key="1">
    <source>
        <dbReference type="ARBA" id="ARBA00004123"/>
    </source>
</evidence>
<dbReference type="GO" id="GO:0003700">
    <property type="term" value="F:DNA-binding transcription factor activity"/>
    <property type="evidence" value="ECO:0007669"/>
    <property type="project" value="TreeGrafter"/>
</dbReference>
<dbReference type="PANTHER" id="PTHR37534:SF7">
    <property type="entry name" value="TRANSCRIPTIONAL ACTIVATOR PROTEIN UGA3"/>
    <property type="match status" value="1"/>
</dbReference>
<protein>
    <submittedName>
        <fullName evidence="3">Uncharacterized protein</fullName>
    </submittedName>
</protein>